<organism evidence="2 3">
    <name type="scientific">Zhongshania aquimaris</name>
    <dbReference type="NCBI Taxonomy" id="2857107"/>
    <lineage>
        <taxon>Bacteria</taxon>
        <taxon>Pseudomonadati</taxon>
        <taxon>Pseudomonadota</taxon>
        <taxon>Gammaproteobacteria</taxon>
        <taxon>Cellvibrionales</taxon>
        <taxon>Spongiibacteraceae</taxon>
        <taxon>Zhongshania</taxon>
    </lineage>
</organism>
<dbReference type="EMBL" id="JAHWDQ010000006">
    <property type="protein sequence ID" value="MBW2942531.1"/>
    <property type="molecule type" value="Genomic_DNA"/>
</dbReference>
<keyword evidence="1" id="KW-0560">Oxidoreductase</keyword>
<dbReference type="Pfam" id="PF00106">
    <property type="entry name" value="adh_short"/>
    <property type="match status" value="1"/>
</dbReference>
<dbReference type="PANTHER" id="PTHR42760:SF133">
    <property type="entry name" value="3-OXOACYL-[ACYL-CARRIER-PROTEIN] REDUCTASE"/>
    <property type="match status" value="1"/>
</dbReference>
<evidence type="ECO:0000313" key="2">
    <source>
        <dbReference type="EMBL" id="MBW2942531.1"/>
    </source>
</evidence>
<accession>A0ABS6VVZ9</accession>
<proteinExistence type="predicted"/>
<dbReference type="PROSITE" id="PS00061">
    <property type="entry name" value="ADH_SHORT"/>
    <property type="match status" value="1"/>
</dbReference>
<dbReference type="InterPro" id="IPR002347">
    <property type="entry name" value="SDR_fam"/>
</dbReference>
<keyword evidence="3" id="KW-1185">Reference proteome</keyword>
<protein>
    <submittedName>
        <fullName evidence="2">SDR family oxidoreductase</fullName>
    </submittedName>
</protein>
<dbReference type="InterPro" id="IPR020904">
    <property type="entry name" value="Sc_DH/Rdtase_CS"/>
</dbReference>
<gene>
    <name evidence="2" type="ORF">KXJ70_17165</name>
</gene>
<dbReference type="PANTHER" id="PTHR42760">
    <property type="entry name" value="SHORT-CHAIN DEHYDROGENASES/REDUCTASES FAMILY MEMBER"/>
    <property type="match status" value="1"/>
</dbReference>
<comment type="caution">
    <text evidence="2">The sequence shown here is derived from an EMBL/GenBank/DDBJ whole genome shotgun (WGS) entry which is preliminary data.</text>
</comment>
<name>A0ABS6VVZ9_9GAMM</name>
<dbReference type="RefSeq" id="WP_219044778.1">
    <property type="nucleotide sequence ID" value="NZ_JAHWDQ010000006.1"/>
</dbReference>
<evidence type="ECO:0000313" key="3">
    <source>
        <dbReference type="Proteomes" id="UP001166291"/>
    </source>
</evidence>
<evidence type="ECO:0000256" key="1">
    <source>
        <dbReference type="ARBA" id="ARBA00023002"/>
    </source>
</evidence>
<dbReference type="Proteomes" id="UP001166291">
    <property type="component" value="Unassembled WGS sequence"/>
</dbReference>
<reference evidence="2" key="1">
    <citation type="submission" date="2021-07" db="EMBL/GenBank/DDBJ databases">
        <title>Zhongshania sp. CAU 1632 isolated from seawater.</title>
        <authorList>
            <person name="Kim W."/>
        </authorList>
    </citation>
    <scope>NUCLEOTIDE SEQUENCE</scope>
    <source>
        <strain evidence="2">CAU 1632</strain>
    </source>
</reference>
<sequence length="269" mass="27945">MSKGLFDLSGKVALITGGNSGLGLGFARGIAKQGGDVVIWGRSAEKNAKAIKELQSYGVKASAYAVDVASQQEVIDGYKALIDEYGRIDTVIANAGMPPNTRSVLTATAEQYHSLLDTNMHGAFYTLQEAAKLMVARAEAGEPGGSLIFCGSLSMFQGVPGIVSYAAAKGGIGAVIRCMASELGKHGIRANTIAPGYIKTGFSGGSDDGAVQAEEQWSDLDKHFASKCAIPRPGFAADFEGIAAYLASDASRWHTGDTIVIDGASMINL</sequence>